<reference evidence="1 2" key="1">
    <citation type="journal article" date="2021" name="Elife">
        <title>Chloroplast acquisition without the gene transfer in kleptoplastic sea slugs, Plakobranchus ocellatus.</title>
        <authorList>
            <person name="Maeda T."/>
            <person name="Takahashi S."/>
            <person name="Yoshida T."/>
            <person name="Shimamura S."/>
            <person name="Takaki Y."/>
            <person name="Nagai Y."/>
            <person name="Toyoda A."/>
            <person name="Suzuki Y."/>
            <person name="Arimoto A."/>
            <person name="Ishii H."/>
            <person name="Satoh N."/>
            <person name="Nishiyama T."/>
            <person name="Hasebe M."/>
            <person name="Maruyama T."/>
            <person name="Minagawa J."/>
            <person name="Obokata J."/>
            <person name="Shigenobu S."/>
        </authorList>
    </citation>
    <scope>NUCLEOTIDE SEQUENCE [LARGE SCALE GENOMIC DNA]</scope>
</reference>
<evidence type="ECO:0000313" key="2">
    <source>
        <dbReference type="Proteomes" id="UP000735302"/>
    </source>
</evidence>
<organism evidence="1 2">
    <name type="scientific">Plakobranchus ocellatus</name>
    <dbReference type="NCBI Taxonomy" id="259542"/>
    <lineage>
        <taxon>Eukaryota</taxon>
        <taxon>Metazoa</taxon>
        <taxon>Spiralia</taxon>
        <taxon>Lophotrochozoa</taxon>
        <taxon>Mollusca</taxon>
        <taxon>Gastropoda</taxon>
        <taxon>Heterobranchia</taxon>
        <taxon>Euthyneura</taxon>
        <taxon>Panpulmonata</taxon>
        <taxon>Sacoglossa</taxon>
        <taxon>Placobranchoidea</taxon>
        <taxon>Plakobranchidae</taxon>
        <taxon>Plakobranchus</taxon>
    </lineage>
</organism>
<dbReference type="Gene3D" id="2.120.10.30">
    <property type="entry name" value="TolB, C-terminal domain"/>
    <property type="match status" value="1"/>
</dbReference>
<dbReference type="SUPFAM" id="SSF50969">
    <property type="entry name" value="YVTN repeat-like/Quinoprotein amine dehydrogenase"/>
    <property type="match status" value="1"/>
</dbReference>
<evidence type="ECO:0000313" key="1">
    <source>
        <dbReference type="EMBL" id="GFO16699.1"/>
    </source>
</evidence>
<name>A0AAV4B9A3_9GAST</name>
<proteinExistence type="predicted"/>
<dbReference type="InterPro" id="IPR011044">
    <property type="entry name" value="Quino_amine_DH_bsu"/>
</dbReference>
<accession>A0AAV4B9A3</accession>
<sequence length="401" mass="42902">MVQAIANPPISSSEFSIRAASPITSIQEITNFPEYTSASLIRVASPITSVQAIANQSENTSASSSRAASPISSVQSIAYPSENASASAIRVASPITSVQAIANQSENTSASSSRAASPIPRPLEQLRQKTTFSVKLNTDRRTPGILDVQLLSSGRLVLADNKNKCMKLFTTQGQHLYTLKCRSYPRRLAVLNNEGACHAVAVTLHDCNSIDIVEVADGTMKVKKTLATSIRYDAVAAVSKQTLAVGHWDVSGIDLIDLDGRILRHICSSVDPCYMDVTKDGDLMCSTWDDTIARVQLNTTAETVVFDKPGTGANCSNFNGCFCWETGTGANCPNFNGCFCLETGTGANCPNFNGCFCWETGTGAYCSNFNGCFCLETGTGANCSNFDGCFLSTIRIKLFKF</sequence>
<dbReference type="EMBL" id="BLXT01004699">
    <property type="protein sequence ID" value="GFO16699.1"/>
    <property type="molecule type" value="Genomic_DNA"/>
</dbReference>
<keyword evidence="2" id="KW-1185">Reference proteome</keyword>
<evidence type="ECO:0008006" key="3">
    <source>
        <dbReference type="Google" id="ProtNLM"/>
    </source>
</evidence>
<gene>
    <name evidence="1" type="ORF">PoB_004320400</name>
</gene>
<comment type="caution">
    <text evidence="1">The sequence shown here is derived from an EMBL/GenBank/DDBJ whole genome shotgun (WGS) entry which is preliminary data.</text>
</comment>
<dbReference type="AlphaFoldDB" id="A0AAV4B9A3"/>
<dbReference type="Proteomes" id="UP000735302">
    <property type="component" value="Unassembled WGS sequence"/>
</dbReference>
<protein>
    <recommendedName>
        <fullName evidence="3">EGF-like domain-containing protein</fullName>
    </recommendedName>
</protein>
<dbReference type="InterPro" id="IPR011042">
    <property type="entry name" value="6-blade_b-propeller_TolB-like"/>
</dbReference>